<evidence type="ECO:0000256" key="2">
    <source>
        <dbReference type="ARBA" id="ARBA00022692"/>
    </source>
</evidence>
<reference evidence="6 7" key="1">
    <citation type="journal article" date="2016" name="Environ. Microbiol.">
        <title>New Methyloceanibacter diversity from North Sea sediments includes methanotroph containing solely the soluble methane monooxygenase.</title>
        <authorList>
            <person name="Vekeman B."/>
            <person name="Kerckhof F.M."/>
            <person name="Cremers G."/>
            <person name="de Vos P."/>
            <person name="Vandamme P."/>
            <person name="Boon N."/>
            <person name="Op den Camp H.J."/>
            <person name="Heylen K."/>
        </authorList>
    </citation>
    <scope>NUCLEOTIDE SEQUENCE [LARGE SCALE GENOMIC DNA]</scope>
    <source>
        <strain evidence="6 7">R-67176</strain>
    </source>
</reference>
<comment type="subcellular location">
    <subcellularLocation>
        <location evidence="1">Membrane</location>
    </subcellularLocation>
</comment>
<evidence type="ECO:0000313" key="6">
    <source>
        <dbReference type="EMBL" id="ODR94591.1"/>
    </source>
</evidence>
<evidence type="ECO:0000256" key="3">
    <source>
        <dbReference type="ARBA" id="ARBA00022989"/>
    </source>
</evidence>
<accession>A0A1E3VMQ5</accession>
<keyword evidence="2 5" id="KW-0812">Transmembrane</keyword>
<dbReference type="Gene3D" id="1.20.120.550">
    <property type="entry name" value="Membrane associated eicosanoid/glutathione metabolism-like domain"/>
    <property type="match status" value="1"/>
</dbReference>
<dbReference type="AlphaFoldDB" id="A0A1E3VMQ5"/>
<keyword evidence="7" id="KW-1185">Reference proteome</keyword>
<dbReference type="InterPro" id="IPR001129">
    <property type="entry name" value="Membr-assoc_MAPEG"/>
</dbReference>
<evidence type="ECO:0000256" key="5">
    <source>
        <dbReference type="SAM" id="Phobius"/>
    </source>
</evidence>
<dbReference type="STRING" id="1774970.AUC70_08135"/>
<protein>
    <recommendedName>
        <fullName evidence="8">MAPEG family protein</fullName>
    </recommendedName>
</protein>
<evidence type="ECO:0000256" key="4">
    <source>
        <dbReference type="ARBA" id="ARBA00023136"/>
    </source>
</evidence>
<evidence type="ECO:0000313" key="7">
    <source>
        <dbReference type="Proteomes" id="UP000094172"/>
    </source>
</evidence>
<feature type="transmembrane region" description="Helical" evidence="5">
    <location>
        <begin position="128"/>
        <end position="148"/>
    </location>
</feature>
<keyword evidence="4 5" id="KW-0472">Membrane</keyword>
<keyword evidence="3 5" id="KW-1133">Transmembrane helix</keyword>
<dbReference type="InterPro" id="IPR023352">
    <property type="entry name" value="MAPEG-like_dom_sf"/>
</dbReference>
<organism evidence="6 7">
    <name type="scientific">Methyloceanibacter stevinii</name>
    <dbReference type="NCBI Taxonomy" id="1774970"/>
    <lineage>
        <taxon>Bacteria</taxon>
        <taxon>Pseudomonadati</taxon>
        <taxon>Pseudomonadota</taxon>
        <taxon>Alphaproteobacteria</taxon>
        <taxon>Hyphomicrobiales</taxon>
        <taxon>Hyphomicrobiaceae</taxon>
        <taxon>Methyloceanibacter</taxon>
    </lineage>
</organism>
<evidence type="ECO:0008006" key="8">
    <source>
        <dbReference type="Google" id="ProtNLM"/>
    </source>
</evidence>
<gene>
    <name evidence="6" type="ORF">AUC70_08135</name>
</gene>
<comment type="caution">
    <text evidence="6">The sequence shown here is derived from an EMBL/GenBank/DDBJ whole genome shotgun (WGS) entry which is preliminary data.</text>
</comment>
<feature type="transmembrane region" description="Helical" evidence="5">
    <location>
        <begin position="160"/>
        <end position="182"/>
    </location>
</feature>
<dbReference type="Pfam" id="PF01124">
    <property type="entry name" value="MAPEG"/>
    <property type="match status" value="1"/>
</dbReference>
<sequence>MAMEGDPITQKQVGVATGMAIAVAITVITLALPFVWPGFPTGPDDLAGTMRLWAYVTTGVSFWLLVSVARLAKHRFFTPADIDAAARSSETSTARVLQSLLQNTLEQSVLAIAVYSAWFALAPPEARLLPLLCVALFGLGRLLFFLGYERGAVARSLGFALTFYPTVGLFILLLGFSAARLIGAAQAIPLQTTFGLDPSMFG</sequence>
<feature type="transmembrane region" description="Helical" evidence="5">
    <location>
        <begin position="52"/>
        <end position="72"/>
    </location>
</feature>
<dbReference type="GO" id="GO:0016020">
    <property type="term" value="C:membrane"/>
    <property type="evidence" value="ECO:0007669"/>
    <property type="project" value="UniProtKB-SubCell"/>
</dbReference>
<proteinExistence type="predicted"/>
<dbReference type="SUPFAM" id="SSF161084">
    <property type="entry name" value="MAPEG domain-like"/>
    <property type="match status" value="1"/>
</dbReference>
<evidence type="ECO:0000256" key="1">
    <source>
        <dbReference type="ARBA" id="ARBA00004370"/>
    </source>
</evidence>
<feature type="transmembrane region" description="Helical" evidence="5">
    <location>
        <begin position="12"/>
        <end position="32"/>
    </location>
</feature>
<dbReference type="Proteomes" id="UP000094172">
    <property type="component" value="Unassembled WGS sequence"/>
</dbReference>
<name>A0A1E3VMQ5_9HYPH</name>
<dbReference type="EMBL" id="LPWE01000012">
    <property type="protein sequence ID" value="ODR94591.1"/>
    <property type="molecule type" value="Genomic_DNA"/>
</dbReference>